<comment type="caution">
    <text evidence="2">The sequence shown here is derived from an EMBL/GenBank/DDBJ whole genome shotgun (WGS) entry which is preliminary data.</text>
</comment>
<feature type="compositionally biased region" description="Basic and acidic residues" evidence="1">
    <location>
        <begin position="97"/>
        <end position="107"/>
    </location>
</feature>
<dbReference type="EMBL" id="CAJVCH010246112">
    <property type="protein sequence ID" value="CAG7733280.1"/>
    <property type="molecule type" value="Genomic_DNA"/>
</dbReference>
<keyword evidence="3" id="KW-1185">Reference proteome</keyword>
<dbReference type="AlphaFoldDB" id="A0A8J2P633"/>
<name>A0A8J2P633_9HEXA</name>
<organism evidence="2 3">
    <name type="scientific">Allacma fusca</name>
    <dbReference type="NCBI Taxonomy" id="39272"/>
    <lineage>
        <taxon>Eukaryota</taxon>
        <taxon>Metazoa</taxon>
        <taxon>Ecdysozoa</taxon>
        <taxon>Arthropoda</taxon>
        <taxon>Hexapoda</taxon>
        <taxon>Collembola</taxon>
        <taxon>Symphypleona</taxon>
        <taxon>Sminthuridae</taxon>
        <taxon>Allacma</taxon>
    </lineage>
</organism>
<feature type="region of interest" description="Disordered" evidence="1">
    <location>
        <begin position="88"/>
        <end position="107"/>
    </location>
</feature>
<accession>A0A8J2P633</accession>
<evidence type="ECO:0000256" key="1">
    <source>
        <dbReference type="SAM" id="MobiDB-lite"/>
    </source>
</evidence>
<proteinExistence type="predicted"/>
<dbReference type="Proteomes" id="UP000708208">
    <property type="component" value="Unassembled WGS sequence"/>
</dbReference>
<sequence length="131" mass="15586">MNFRVRNCRSRITCVKRGNWRDSLKKHENKKCIDAHIQIHGYYIRSRSSSASFQIQLSKTIVSVRKTCIFNDSRFNSKKLHYKNLLPENSKTKPVTQKRERQAHKENNFMDTHTPSITTILLRTRYSIFKV</sequence>
<evidence type="ECO:0000313" key="2">
    <source>
        <dbReference type="EMBL" id="CAG7733280.1"/>
    </source>
</evidence>
<evidence type="ECO:0000313" key="3">
    <source>
        <dbReference type="Proteomes" id="UP000708208"/>
    </source>
</evidence>
<protein>
    <submittedName>
        <fullName evidence="2">Uncharacterized protein</fullName>
    </submittedName>
</protein>
<gene>
    <name evidence="2" type="ORF">AFUS01_LOCUS21734</name>
</gene>
<reference evidence="2" key="1">
    <citation type="submission" date="2021-06" db="EMBL/GenBank/DDBJ databases">
        <authorList>
            <person name="Hodson N. C."/>
            <person name="Mongue J. A."/>
            <person name="Jaron S. K."/>
        </authorList>
    </citation>
    <scope>NUCLEOTIDE SEQUENCE</scope>
</reference>